<sequence>MGSFDPTGDEYKKIKEVYLKYIESYKALNKNSTKGATTFADFYIYRTYISKYSDPRKFFIHTNR</sequence>
<accession>A0A369KUD4</accession>
<dbReference type="RefSeq" id="WP_338635227.1">
    <property type="nucleotide sequence ID" value="NZ_CP146516.1"/>
</dbReference>
<dbReference type="EMBL" id="QOVW01000063">
    <property type="protein sequence ID" value="RDB36315.1"/>
    <property type="molecule type" value="Genomic_DNA"/>
</dbReference>
<protein>
    <submittedName>
        <fullName evidence="1">Uncharacterized protein</fullName>
    </submittedName>
</protein>
<proteinExistence type="predicted"/>
<name>A0A369KUD4_9BACT</name>
<dbReference type="Proteomes" id="UP000253934">
    <property type="component" value="Unassembled WGS sequence"/>
</dbReference>
<evidence type="ECO:0000313" key="2">
    <source>
        <dbReference type="Proteomes" id="UP000253934"/>
    </source>
</evidence>
<reference evidence="1" key="1">
    <citation type="submission" date="2018-04" db="EMBL/GenBank/DDBJ databases">
        <title>Draft genome sequence of the Candidatus Spirobacillus cienkowskii, a pathogen of freshwater Daphnia species, reconstructed from hemolymph metagenomic reads.</title>
        <authorList>
            <person name="Bresciani L."/>
            <person name="Lemos L.N."/>
            <person name="Wale N."/>
            <person name="Lin J.Y."/>
            <person name="Fernandes G.R."/>
            <person name="Duffy M.A."/>
            <person name="Rodrigues J.M."/>
        </authorList>
    </citation>
    <scope>NUCLEOTIDE SEQUENCE [LARGE SCALE GENOMIC DNA]</scope>
    <source>
        <strain evidence="1">Binning01</strain>
    </source>
</reference>
<evidence type="ECO:0000313" key="1">
    <source>
        <dbReference type="EMBL" id="RDB36315.1"/>
    </source>
</evidence>
<comment type="caution">
    <text evidence="1">The sequence shown here is derived from an EMBL/GenBank/DDBJ whole genome shotgun (WGS) entry which is preliminary data.</text>
</comment>
<dbReference type="AlphaFoldDB" id="A0A369KUD4"/>
<gene>
    <name evidence="1" type="ORF">DCC88_05930</name>
</gene>
<organism evidence="1 2">
    <name type="scientific">Spirobacillus cienkowskii</name>
    <dbReference type="NCBI Taxonomy" id="495820"/>
    <lineage>
        <taxon>Bacteria</taxon>
        <taxon>Pseudomonadati</taxon>
        <taxon>Bdellovibrionota</taxon>
        <taxon>Oligoflexia</taxon>
        <taxon>Silvanigrellales</taxon>
        <taxon>Spirobacillus</taxon>
    </lineage>
</organism>
<keyword evidence="2" id="KW-1185">Reference proteome</keyword>